<dbReference type="Pfam" id="PF00135">
    <property type="entry name" value="COesterase"/>
    <property type="match status" value="1"/>
</dbReference>
<proteinExistence type="inferred from homology"/>
<dbReference type="InterPro" id="IPR002018">
    <property type="entry name" value="CarbesteraseB"/>
</dbReference>
<reference evidence="6 7" key="1">
    <citation type="submission" date="2019-03" db="EMBL/GenBank/DDBJ databases">
        <title>Draft genome sequences of novel Actinobacteria.</title>
        <authorList>
            <person name="Sahin N."/>
            <person name="Ay H."/>
            <person name="Saygin H."/>
        </authorList>
    </citation>
    <scope>NUCLEOTIDE SEQUENCE [LARGE SCALE GENOMIC DNA]</scope>
    <source>
        <strain evidence="6 7">5K548</strain>
    </source>
</reference>
<name>A0A4R5BNX0_9PSEU</name>
<dbReference type="PANTHER" id="PTHR11559">
    <property type="entry name" value="CARBOXYLESTERASE"/>
    <property type="match status" value="1"/>
</dbReference>
<evidence type="ECO:0000313" key="7">
    <source>
        <dbReference type="Proteomes" id="UP000294723"/>
    </source>
</evidence>
<gene>
    <name evidence="6" type="ORF">E1202_17265</name>
</gene>
<organism evidence="6 7">
    <name type="scientific">Saccharopolyspora karakumensis</name>
    <dbReference type="NCBI Taxonomy" id="2530386"/>
    <lineage>
        <taxon>Bacteria</taxon>
        <taxon>Bacillati</taxon>
        <taxon>Actinomycetota</taxon>
        <taxon>Actinomycetes</taxon>
        <taxon>Pseudonocardiales</taxon>
        <taxon>Pseudonocardiaceae</taxon>
        <taxon>Saccharopolyspora</taxon>
    </lineage>
</organism>
<dbReference type="InterPro" id="IPR050309">
    <property type="entry name" value="Type-B_Carboxylest/Lipase"/>
</dbReference>
<keyword evidence="7" id="KW-1185">Reference proteome</keyword>
<dbReference type="EC" id="3.1.1.-" evidence="3"/>
<dbReference type="SUPFAM" id="SSF53474">
    <property type="entry name" value="alpha/beta-Hydrolases"/>
    <property type="match status" value="1"/>
</dbReference>
<dbReference type="Proteomes" id="UP000294723">
    <property type="component" value="Unassembled WGS sequence"/>
</dbReference>
<evidence type="ECO:0000256" key="4">
    <source>
        <dbReference type="SAM" id="MobiDB-lite"/>
    </source>
</evidence>
<feature type="region of interest" description="Disordered" evidence="4">
    <location>
        <begin position="424"/>
        <end position="446"/>
    </location>
</feature>
<dbReference type="Gene3D" id="3.40.50.1820">
    <property type="entry name" value="alpha/beta hydrolase"/>
    <property type="match status" value="1"/>
</dbReference>
<dbReference type="GO" id="GO:0016787">
    <property type="term" value="F:hydrolase activity"/>
    <property type="evidence" value="ECO:0007669"/>
    <property type="project" value="UniProtKB-KW"/>
</dbReference>
<evidence type="ECO:0000259" key="5">
    <source>
        <dbReference type="Pfam" id="PF00135"/>
    </source>
</evidence>
<dbReference type="PROSITE" id="PS00122">
    <property type="entry name" value="CARBOXYLESTERASE_B_1"/>
    <property type="match status" value="1"/>
</dbReference>
<sequence length="446" mass="48134">MASVRQAFSARVIPHLRNVRELPNWTHRCWCAHQCSRQSSASTLVASVIDSRRPDGSGTILICALGRAPVSVSHSVSAGFRVVETSVGRVRGLLREGYAEFKGIHYGEPTGGTNRFLPPKPPRPWTGVRDALQIGPQSPQVNPDLPAWLDSSEESEDCLVLNVWAPDHARADSALPVMVWLHGGGFVFGSAGAPMFDGGNMARDGDVVVVGVNHRLNVFGYTYLGDGVDERFALSGNVGHLDLVAALQWVRDNISAFGGDPDNVTIFGQSGGGGKVAALMAMEQAQGLFHKAINMSGSILRFHTPDDAAAVTARLYKELDVREGDVESLQKVPTKTLSQFMAVLGDRFVAGEPHPLLKYGPVVDGHVLAEQSWWDGAPALGRNIPMVIGSVLDETGWVPPRADHRFDRRLGACSSRLAVLHVQSRPSRRAGPVGRPLSPRHARSVR</sequence>
<accession>A0A4R5BNX0</accession>
<evidence type="ECO:0000256" key="1">
    <source>
        <dbReference type="ARBA" id="ARBA00005964"/>
    </source>
</evidence>
<dbReference type="EMBL" id="SMLA01000025">
    <property type="protein sequence ID" value="TDD87063.1"/>
    <property type="molecule type" value="Genomic_DNA"/>
</dbReference>
<evidence type="ECO:0000313" key="6">
    <source>
        <dbReference type="EMBL" id="TDD87063.1"/>
    </source>
</evidence>
<protein>
    <recommendedName>
        <fullName evidence="3">Carboxylic ester hydrolase</fullName>
        <ecNumber evidence="3">3.1.1.-</ecNumber>
    </recommendedName>
</protein>
<evidence type="ECO:0000256" key="3">
    <source>
        <dbReference type="RuleBase" id="RU361235"/>
    </source>
</evidence>
<evidence type="ECO:0000256" key="2">
    <source>
        <dbReference type="ARBA" id="ARBA00022801"/>
    </source>
</evidence>
<dbReference type="InterPro" id="IPR019826">
    <property type="entry name" value="Carboxylesterase_B_AS"/>
</dbReference>
<keyword evidence="2 3" id="KW-0378">Hydrolase</keyword>
<comment type="similarity">
    <text evidence="1 3">Belongs to the type-B carboxylesterase/lipase family.</text>
</comment>
<dbReference type="AlphaFoldDB" id="A0A4R5BNX0"/>
<comment type="caution">
    <text evidence="6">The sequence shown here is derived from an EMBL/GenBank/DDBJ whole genome shotgun (WGS) entry which is preliminary data.</text>
</comment>
<dbReference type="InterPro" id="IPR029058">
    <property type="entry name" value="AB_hydrolase_fold"/>
</dbReference>
<feature type="domain" description="Carboxylesterase type B" evidence="5">
    <location>
        <begin position="82"/>
        <end position="400"/>
    </location>
</feature>